<protein>
    <recommendedName>
        <fullName evidence="2">Vacuolar protein sorting-associated protein 51 homolog</fullName>
    </recommendedName>
</protein>
<dbReference type="GO" id="GO:0015031">
    <property type="term" value="P:protein transport"/>
    <property type="evidence" value="ECO:0007669"/>
    <property type="project" value="UniProtKB-UniRule"/>
</dbReference>
<comment type="function">
    <text evidence="2">Acts as component of the GARP complex that is involved in retrograde transport from early and late endosomes to the trans-Golgi network (TGN).</text>
</comment>
<feature type="compositionally biased region" description="Polar residues" evidence="3">
    <location>
        <begin position="1"/>
        <end position="17"/>
    </location>
</feature>
<comment type="subunit">
    <text evidence="2">Component of the Golgi-associated retrograde protein (GARP) complex.</text>
</comment>
<dbReference type="PANTHER" id="PTHR15954">
    <property type="entry name" value="VACUOLAR PROTEIN SORTING-ASSOCIATED PROTEIN 51 HOMOLOG"/>
    <property type="match status" value="1"/>
</dbReference>
<keyword evidence="2" id="KW-0813">Transport</keyword>
<dbReference type="InParanoid" id="G4TBW3"/>
<name>G4TBW3_SERID</name>
<feature type="region of interest" description="Disordered" evidence="3">
    <location>
        <begin position="1"/>
        <end position="79"/>
    </location>
</feature>
<keyword evidence="2" id="KW-0653">Protein transport</keyword>
<dbReference type="STRING" id="1109443.G4TBW3"/>
<keyword evidence="2" id="KW-0333">Golgi apparatus</keyword>
<dbReference type="GO" id="GO:0005829">
    <property type="term" value="C:cytosol"/>
    <property type="evidence" value="ECO:0007669"/>
    <property type="project" value="GOC"/>
</dbReference>
<dbReference type="OrthoDB" id="203678at2759"/>
<evidence type="ECO:0000256" key="1">
    <source>
        <dbReference type="ARBA" id="ARBA00006080"/>
    </source>
</evidence>
<dbReference type="eggNOG" id="KOG2346">
    <property type="taxonomic scope" value="Eukaryota"/>
</dbReference>
<feature type="compositionally biased region" description="Polar residues" evidence="3">
    <location>
        <begin position="37"/>
        <end position="54"/>
    </location>
</feature>
<comment type="subcellular location">
    <subcellularLocation>
        <location evidence="2">Golgi apparatus</location>
        <location evidence="2">trans-Golgi network</location>
    </subcellularLocation>
</comment>
<organism evidence="4 5">
    <name type="scientific">Serendipita indica (strain DSM 11827)</name>
    <name type="common">Root endophyte fungus</name>
    <name type="synonym">Piriformospora indica</name>
    <dbReference type="NCBI Taxonomy" id="1109443"/>
    <lineage>
        <taxon>Eukaryota</taxon>
        <taxon>Fungi</taxon>
        <taxon>Dikarya</taxon>
        <taxon>Basidiomycota</taxon>
        <taxon>Agaricomycotina</taxon>
        <taxon>Agaricomycetes</taxon>
        <taxon>Sebacinales</taxon>
        <taxon>Serendipitaceae</taxon>
        <taxon>Serendipita</taxon>
    </lineage>
</organism>
<sequence>MNEELSPTDTPTLASMSQQQQQQRRPTVHKSSPLAMSATTPVTPETATYANTSRRVNDAPAPVISEPTPPASRPGAARTGTRARDLLRQHYGMGLVPPASSSGRADDPMDLDSKVFDAKAYYEQLITTTNLTGLLKKENELAAQIRQLDGERQSLVYNHHHELIAASDTIGAMKVQADSLDADLEKLRAAFSEISRLAAETSRDEDQQRS</sequence>
<dbReference type="GO" id="GO:0042147">
    <property type="term" value="P:retrograde transport, endosome to Golgi"/>
    <property type="evidence" value="ECO:0007669"/>
    <property type="project" value="UniProtKB-UniRule"/>
</dbReference>
<comment type="caution">
    <text evidence="4">The sequence shown here is derived from an EMBL/GenBank/DDBJ whole genome shotgun (WGS) entry which is preliminary data.</text>
</comment>
<reference evidence="4 5" key="1">
    <citation type="journal article" date="2011" name="PLoS Pathog.">
        <title>Endophytic Life Strategies Decoded by Genome and Transcriptome Analyses of the Mutualistic Root Symbiont Piriformospora indica.</title>
        <authorList>
            <person name="Zuccaro A."/>
            <person name="Lahrmann U."/>
            <person name="Guldener U."/>
            <person name="Langen G."/>
            <person name="Pfiffi S."/>
            <person name="Biedenkopf D."/>
            <person name="Wong P."/>
            <person name="Samans B."/>
            <person name="Grimm C."/>
            <person name="Basiewicz M."/>
            <person name="Murat C."/>
            <person name="Martin F."/>
            <person name="Kogel K.H."/>
        </authorList>
    </citation>
    <scope>NUCLEOTIDE SEQUENCE [LARGE SCALE GENOMIC DNA]</scope>
    <source>
        <strain evidence="4 5">DSM 11827</strain>
    </source>
</reference>
<dbReference type="GO" id="GO:0000938">
    <property type="term" value="C:GARP complex"/>
    <property type="evidence" value="ECO:0007669"/>
    <property type="project" value="UniProtKB-UniRule"/>
</dbReference>
<gene>
    <name evidence="4" type="ORF">PIIN_02662</name>
</gene>
<dbReference type="Pfam" id="PF08700">
    <property type="entry name" value="VPS51_Exo84_N"/>
    <property type="match status" value="1"/>
</dbReference>
<proteinExistence type="inferred from homology"/>
<dbReference type="GO" id="GO:0006869">
    <property type="term" value="P:lipid transport"/>
    <property type="evidence" value="ECO:0007669"/>
    <property type="project" value="UniProtKB-UniRule"/>
</dbReference>
<dbReference type="InterPro" id="IPR014812">
    <property type="entry name" value="Vps51"/>
</dbReference>
<comment type="similarity">
    <text evidence="1 2">Belongs to the VPS51 family.</text>
</comment>
<evidence type="ECO:0000256" key="2">
    <source>
        <dbReference type="RuleBase" id="RU368010"/>
    </source>
</evidence>
<keyword evidence="5" id="KW-1185">Reference proteome</keyword>
<dbReference type="GO" id="GO:0016020">
    <property type="term" value="C:membrane"/>
    <property type="evidence" value="ECO:0007669"/>
    <property type="project" value="TreeGrafter"/>
</dbReference>
<evidence type="ECO:0000313" key="5">
    <source>
        <dbReference type="Proteomes" id="UP000007148"/>
    </source>
</evidence>
<evidence type="ECO:0000313" key="4">
    <source>
        <dbReference type="EMBL" id="CCA68800.1"/>
    </source>
</evidence>
<dbReference type="PANTHER" id="PTHR15954:SF4">
    <property type="entry name" value="VACUOLAR PROTEIN SORTING-ASSOCIATED PROTEIN 51 HOMOLOG"/>
    <property type="match status" value="1"/>
</dbReference>
<dbReference type="EMBL" id="CAFZ01000040">
    <property type="protein sequence ID" value="CCA68800.1"/>
    <property type="molecule type" value="Genomic_DNA"/>
</dbReference>
<dbReference type="HOGENOM" id="CLU_096163_0_0_1"/>
<dbReference type="GO" id="GO:0007030">
    <property type="term" value="P:Golgi organization"/>
    <property type="evidence" value="ECO:0007669"/>
    <property type="project" value="UniProtKB-UniRule"/>
</dbReference>
<accession>G4TBW3</accession>
<keyword evidence="2" id="KW-0445">Lipid transport</keyword>
<dbReference type="Proteomes" id="UP000007148">
    <property type="component" value="Unassembled WGS sequence"/>
</dbReference>
<dbReference type="GO" id="GO:1990745">
    <property type="term" value="C:EARP complex"/>
    <property type="evidence" value="ECO:0007669"/>
    <property type="project" value="TreeGrafter"/>
</dbReference>
<dbReference type="GO" id="GO:0048193">
    <property type="term" value="P:Golgi vesicle transport"/>
    <property type="evidence" value="ECO:0007669"/>
    <property type="project" value="TreeGrafter"/>
</dbReference>
<dbReference type="AlphaFoldDB" id="G4TBW3"/>
<dbReference type="GO" id="GO:0032456">
    <property type="term" value="P:endocytic recycling"/>
    <property type="evidence" value="ECO:0007669"/>
    <property type="project" value="TreeGrafter"/>
</dbReference>
<evidence type="ECO:0000256" key="3">
    <source>
        <dbReference type="SAM" id="MobiDB-lite"/>
    </source>
</evidence>